<dbReference type="PANTHER" id="PTHR47723:SF23">
    <property type="entry name" value="REVERSE TRANSCRIPTASE-LIKE PROTEIN"/>
    <property type="match status" value="1"/>
</dbReference>
<reference evidence="2" key="1">
    <citation type="submission" date="2014-07" db="EMBL/GenBank/DDBJ databases">
        <title>Identification of a novel salt tolerance gene in wild soybean by whole-genome sequencing.</title>
        <authorList>
            <person name="Lam H.-M."/>
            <person name="Qi X."/>
            <person name="Li M.-W."/>
            <person name="Liu X."/>
            <person name="Xie M."/>
            <person name="Ni M."/>
            <person name="Xu X."/>
        </authorList>
    </citation>
    <scope>NUCLEOTIDE SEQUENCE [LARGE SCALE GENOMIC DNA]</scope>
    <source>
        <tissue evidence="2">Root</tissue>
    </source>
</reference>
<dbReference type="CDD" id="cd06222">
    <property type="entry name" value="RNase_H_like"/>
    <property type="match status" value="1"/>
</dbReference>
<dbReference type="GO" id="GO:0004523">
    <property type="term" value="F:RNA-DNA hybrid ribonuclease activity"/>
    <property type="evidence" value="ECO:0007669"/>
    <property type="project" value="InterPro"/>
</dbReference>
<accession>A0A0B2Q877</accession>
<dbReference type="Proteomes" id="UP000053555">
    <property type="component" value="Unassembled WGS sequence"/>
</dbReference>
<name>A0A0B2Q877_GLYSO</name>
<dbReference type="EMBL" id="KN660222">
    <property type="protein sequence ID" value="KHN17801.1"/>
    <property type="molecule type" value="Genomic_DNA"/>
</dbReference>
<dbReference type="InterPro" id="IPR044730">
    <property type="entry name" value="RNase_H-like_dom_plant"/>
</dbReference>
<feature type="non-terminal residue" evidence="2">
    <location>
        <position position="1"/>
    </location>
</feature>
<evidence type="ECO:0000313" key="2">
    <source>
        <dbReference type="EMBL" id="KHN17801.1"/>
    </source>
</evidence>
<sequence length="114" mass="13387">AEIFVVILALEVAKDKGWLNLWIECDSALVIQAFSNPSIVLWKLCKRWEACQFFLCKDIVLVISHIYREGNFCADKLANVDALSRDSCTCWDWIPIFVRNEFLRNRTSLSYYRF</sequence>
<dbReference type="AlphaFoldDB" id="A0A0B2Q877"/>
<dbReference type="InterPro" id="IPR036397">
    <property type="entry name" value="RNaseH_sf"/>
</dbReference>
<protein>
    <recommendedName>
        <fullName evidence="1">RNase H type-1 domain-containing protein</fullName>
    </recommendedName>
</protein>
<dbReference type="InterPro" id="IPR002156">
    <property type="entry name" value="RNaseH_domain"/>
</dbReference>
<dbReference type="PANTHER" id="PTHR47723">
    <property type="entry name" value="OS05G0353850 PROTEIN"/>
    <property type="match status" value="1"/>
</dbReference>
<feature type="non-terminal residue" evidence="2">
    <location>
        <position position="114"/>
    </location>
</feature>
<evidence type="ECO:0000259" key="1">
    <source>
        <dbReference type="Pfam" id="PF13456"/>
    </source>
</evidence>
<dbReference type="InterPro" id="IPR053151">
    <property type="entry name" value="RNase_H-like"/>
</dbReference>
<feature type="domain" description="RNase H type-1" evidence="1">
    <location>
        <begin position="1"/>
        <end position="79"/>
    </location>
</feature>
<organism evidence="2">
    <name type="scientific">Glycine soja</name>
    <name type="common">Wild soybean</name>
    <dbReference type="NCBI Taxonomy" id="3848"/>
    <lineage>
        <taxon>Eukaryota</taxon>
        <taxon>Viridiplantae</taxon>
        <taxon>Streptophyta</taxon>
        <taxon>Embryophyta</taxon>
        <taxon>Tracheophyta</taxon>
        <taxon>Spermatophyta</taxon>
        <taxon>Magnoliopsida</taxon>
        <taxon>eudicotyledons</taxon>
        <taxon>Gunneridae</taxon>
        <taxon>Pentapetalae</taxon>
        <taxon>rosids</taxon>
        <taxon>fabids</taxon>
        <taxon>Fabales</taxon>
        <taxon>Fabaceae</taxon>
        <taxon>Papilionoideae</taxon>
        <taxon>50 kb inversion clade</taxon>
        <taxon>NPAAA clade</taxon>
        <taxon>indigoferoid/millettioid clade</taxon>
        <taxon>Phaseoleae</taxon>
        <taxon>Glycine</taxon>
        <taxon>Glycine subgen. Soja</taxon>
    </lineage>
</organism>
<dbReference type="InterPro" id="IPR012337">
    <property type="entry name" value="RNaseH-like_sf"/>
</dbReference>
<dbReference type="Pfam" id="PF13456">
    <property type="entry name" value="RVT_3"/>
    <property type="match status" value="1"/>
</dbReference>
<proteinExistence type="predicted"/>
<dbReference type="GO" id="GO:0003676">
    <property type="term" value="F:nucleic acid binding"/>
    <property type="evidence" value="ECO:0007669"/>
    <property type="project" value="InterPro"/>
</dbReference>
<gene>
    <name evidence="2" type="ORF">glysoja_029109</name>
</gene>
<dbReference type="SUPFAM" id="SSF53098">
    <property type="entry name" value="Ribonuclease H-like"/>
    <property type="match status" value="1"/>
</dbReference>
<dbReference type="Gene3D" id="3.30.420.10">
    <property type="entry name" value="Ribonuclease H-like superfamily/Ribonuclease H"/>
    <property type="match status" value="1"/>
</dbReference>